<evidence type="ECO:0000256" key="1">
    <source>
        <dbReference type="SAM" id="MobiDB-lite"/>
    </source>
</evidence>
<feature type="region of interest" description="Disordered" evidence="1">
    <location>
        <begin position="26"/>
        <end position="84"/>
    </location>
</feature>
<gene>
    <name evidence="2" type="ORF">BaCVs2gp2</name>
</gene>
<protein>
    <submittedName>
        <fullName evidence="2">2b protein</fullName>
    </submittedName>
</protein>
<organism evidence="2">
    <name type="scientific">Bacopa chlorosis virus</name>
    <dbReference type="NCBI Taxonomy" id="593888"/>
    <lineage>
        <taxon>Viruses</taxon>
        <taxon>Riboviria</taxon>
        <taxon>Orthornavirae</taxon>
        <taxon>Kitrinoviricota</taxon>
        <taxon>Alsuviricetes</taxon>
        <taxon>Martellivirales</taxon>
        <taxon>Bromoviridae</taxon>
        <taxon>Ilarvirus</taxon>
    </lineage>
</organism>
<proteinExistence type="predicted"/>
<name>B9VV83_9BROM</name>
<accession>B9VV83</accession>
<reference evidence="2" key="1">
    <citation type="submission" date="2009-01" db="EMBL/GenBank/DDBJ databases">
        <title>Bacopa chlorosis virus, a new ilarvirus affecting bacopa.</title>
        <authorList>
            <person name="Maroon-Lango C.J."/>
            <person name="Hsu H.-T."/>
            <person name="Aebig J."/>
            <person name="James C."/>
            <person name="Hammond J."/>
        </authorList>
    </citation>
    <scope>NUCLEOTIDE SEQUENCE</scope>
</reference>
<feature type="compositionally biased region" description="Polar residues" evidence="1">
    <location>
        <begin position="27"/>
        <end position="39"/>
    </location>
</feature>
<evidence type="ECO:0000313" key="2">
    <source>
        <dbReference type="EMBL" id="ACM63156.1"/>
    </source>
</evidence>
<dbReference type="EMBL" id="FJ607141">
    <property type="protein sequence ID" value="ACM63156.1"/>
    <property type="molecule type" value="Genomic_RNA"/>
</dbReference>
<sequence>MKFIPILLLAMFLGSRADLMNQDVIPSESSNQQRQTTPMNDYPRNSGEEKPKVVLTPDESVKVAAEGPSPSLPTSVSMEEQSPPGRAGANCLDCAAEILMEPVFSIKVPKLNINFEVKDFPSSKLIFANLAQRINSVPFVKSFGNPNEFQRLQLKSLGQIDVHISIPKFGWNQIFKLSDVVSGFKSRRFPP</sequence>